<keyword evidence="3" id="KW-1133">Transmembrane helix</keyword>
<proteinExistence type="inferred from homology"/>
<keyword evidence="3" id="KW-0812">Transmembrane</keyword>
<feature type="region of interest" description="Disordered" evidence="2">
    <location>
        <begin position="1"/>
        <end position="22"/>
    </location>
</feature>
<dbReference type="InterPro" id="IPR001461">
    <property type="entry name" value="Aspartic_peptidase_A1"/>
</dbReference>
<comment type="similarity">
    <text evidence="1">Belongs to the peptidase A1 family.</text>
</comment>
<dbReference type="InterPro" id="IPR033121">
    <property type="entry name" value="PEPTIDASE_A1"/>
</dbReference>
<dbReference type="InterPro" id="IPR034164">
    <property type="entry name" value="Pepsin-like_dom"/>
</dbReference>
<dbReference type="GO" id="GO:0006508">
    <property type="term" value="P:proteolysis"/>
    <property type="evidence" value="ECO:0007669"/>
    <property type="project" value="UniProtKB-KW"/>
</dbReference>
<evidence type="ECO:0000313" key="6">
    <source>
        <dbReference type="Proteomes" id="UP000799771"/>
    </source>
</evidence>
<sequence length="541" mass="58387">MGFAARAAQSEPPAPYVIPPSQEFDGNDGSWSTFKISVGTPGQDFRVLPSTKGGVTYVIAPEGCLADIDPVDCPNKRGVGVFDSSQSSGFDVGISTTWSAIGQYEVDLEETLNYTAQGLFGFDRVSLGFAADGTSLSLPHQVVAGIADLDYFMGVLPLGLPEASFSSLSQSVDSLLYTLRNASKIPSLSYAYTAGARYRLKRVFGSLILGGYDSTRFQSHADRVSFTFSSDPSKLLTVGVQSIMAMNTLRGAFSLTSSAHISVLDSTIPHLWLPRAICDQFEAAFGLTYDATTDFYLVNDSIHDRLLAKNPTVTIKLANSLKHTATQYTNIQLPYAAFDLQATYPHYQNATNYFPIRRAANTTQYALGRTLLQEAYLIVDYERANFTLAQAIFPDPLPAARIIAITPPTRSGSRKPGPSTGTIAGIAIGSTALVALILALTILYCKRRNRKRYAGTPVAEQYSTLHLASEVAHGKVQEIGGTPLVELGAPQHPKTVFSVTNMLHELHAAPNTPVAPQWQGVGFPVRTSARYEMDGTGRAML</sequence>
<evidence type="ECO:0000256" key="2">
    <source>
        <dbReference type="SAM" id="MobiDB-lite"/>
    </source>
</evidence>
<dbReference type="OrthoDB" id="4074350at2759"/>
<keyword evidence="3" id="KW-0472">Membrane</keyword>
<dbReference type="Proteomes" id="UP000799771">
    <property type="component" value="Unassembled WGS sequence"/>
</dbReference>
<protein>
    <submittedName>
        <fullName evidence="5">Acid protease</fullName>
    </submittedName>
</protein>
<evidence type="ECO:0000256" key="1">
    <source>
        <dbReference type="ARBA" id="ARBA00007447"/>
    </source>
</evidence>
<dbReference type="AlphaFoldDB" id="A0A6A6AIQ8"/>
<dbReference type="Gene3D" id="2.40.70.10">
    <property type="entry name" value="Acid Proteases"/>
    <property type="match status" value="2"/>
</dbReference>
<keyword evidence="6" id="KW-1185">Reference proteome</keyword>
<dbReference type="CDD" id="cd12087">
    <property type="entry name" value="TM_EGFR-like"/>
    <property type="match status" value="1"/>
</dbReference>
<reference evidence="5" key="1">
    <citation type="journal article" date="2020" name="Stud. Mycol.">
        <title>101 Dothideomycetes genomes: a test case for predicting lifestyles and emergence of pathogens.</title>
        <authorList>
            <person name="Haridas S."/>
            <person name="Albert R."/>
            <person name="Binder M."/>
            <person name="Bloem J."/>
            <person name="Labutti K."/>
            <person name="Salamov A."/>
            <person name="Andreopoulos B."/>
            <person name="Baker S."/>
            <person name="Barry K."/>
            <person name="Bills G."/>
            <person name="Bluhm B."/>
            <person name="Cannon C."/>
            <person name="Castanera R."/>
            <person name="Culley D."/>
            <person name="Daum C."/>
            <person name="Ezra D."/>
            <person name="Gonzalez J."/>
            <person name="Henrissat B."/>
            <person name="Kuo A."/>
            <person name="Liang C."/>
            <person name="Lipzen A."/>
            <person name="Lutzoni F."/>
            <person name="Magnuson J."/>
            <person name="Mondo S."/>
            <person name="Nolan M."/>
            <person name="Ohm R."/>
            <person name="Pangilinan J."/>
            <person name="Park H.-J."/>
            <person name="Ramirez L."/>
            <person name="Alfaro M."/>
            <person name="Sun H."/>
            <person name="Tritt A."/>
            <person name="Yoshinaga Y."/>
            <person name="Zwiers L.-H."/>
            <person name="Turgeon B."/>
            <person name="Goodwin S."/>
            <person name="Spatafora J."/>
            <person name="Crous P."/>
            <person name="Grigoriev I."/>
        </authorList>
    </citation>
    <scope>NUCLEOTIDE SEQUENCE</scope>
    <source>
        <strain evidence="5">CBS 119687</strain>
    </source>
</reference>
<name>A0A6A6AIQ8_9PLEO</name>
<feature type="domain" description="Peptidase A1" evidence="4">
    <location>
        <begin position="32"/>
        <end position="389"/>
    </location>
</feature>
<dbReference type="SUPFAM" id="SSF50630">
    <property type="entry name" value="Acid proteases"/>
    <property type="match status" value="1"/>
</dbReference>
<dbReference type="GeneID" id="54411830"/>
<dbReference type="GO" id="GO:0004190">
    <property type="term" value="F:aspartic-type endopeptidase activity"/>
    <property type="evidence" value="ECO:0007669"/>
    <property type="project" value="InterPro"/>
</dbReference>
<dbReference type="EMBL" id="ML977503">
    <property type="protein sequence ID" value="KAF2130985.1"/>
    <property type="molecule type" value="Genomic_DNA"/>
</dbReference>
<evidence type="ECO:0000313" key="5">
    <source>
        <dbReference type="EMBL" id="KAF2130985.1"/>
    </source>
</evidence>
<gene>
    <name evidence="5" type="ORF">P153DRAFT_395380</name>
</gene>
<dbReference type="InterPro" id="IPR021109">
    <property type="entry name" value="Peptidase_aspartic_dom_sf"/>
</dbReference>
<keyword evidence="5" id="KW-0378">Hydrolase</keyword>
<dbReference type="CDD" id="cd05471">
    <property type="entry name" value="pepsin_like"/>
    <property type="match status" value="1"/>
</dbReference>
<dbReference type="PANTHER" id="PTHR47966:SF51">
    <property type="entry name" value="BETA-SITE APP-CLEAVING ENZYME, ISOFORM A-RELATED"/>
    <property type="match status" value="1"/>
</dbReference>
<dbReference type="GO" id="GO:0000324">
    <property type="term" value="C:fungal-type vacuole"/>
    <property type="evidence" value="ECO:0007669"/>
    <property type="project" value="TreeGrafter"/>
</dbReference>
<keyword evidence="5" id="KW-0645">Protease</keyword>
<accession>A0A6A6AIQ8</accession>
<organism evidence="5 6">
    <name type="scientific">Dothidotthia symphoricarpi CBS 119687</name>
    <dbReference type="NCBI Taxonomy" id="1392245"/>
    <lineage>
        <taxon>Eukaryota</taxon>
        <taxon>Fungi</taxon>
        <taxon>Dikarya</taxon>
        <taxon>Ascomycota</taxon>
        <taxon>Pezizomycotina</taxon>
        <taxon>Dothideomycetes</taxon>
        <taxon>Pleosporomycetidae</taxon>
        <taxon>Pleosporales</taxon>
        <taxon>Dothidotthiaceae</taxon>
        <taxon>Dothidotthia</taxon>
    </lineage>
</organism>
<dbReference type="PROSITE" id="PS51767">
    <property type="entry name" value="PEPTIDASE_A1"/>
    <property type="match status" value="1"/>
</dbReference>
<evidence type="ECO:0000256" key="3">
    <source>
        <dbReference type="SAM" id="Phobius"/>
    </source>
</evidence>
<evidence type="ECO:0000259" key="4">
    <source>
        <dbReference type="PROSITE" id="PS51767"/>
    </source>
</evidence>
<dbReference type="PANTHER" id="PTHR47966">
    <property type="entry name" value="BETA-SITE APP-CLEAVING ENZYME, ISOFORM A-RELATED"/>
    <property type="match status" value="1"/>
</dbReference>
<dbReference type="RefSeq" id="XP_033525372.1">
    <property type="nucleotide sequence ID" value="XM_033671398.1"/>
</dbReference>
<feature type="transmembrane region" description="Helical" evidence="3">
    <location>
        <begin position="423"/>
        <end position="445"/>
    </location>
</feature>
<dbReference type="Pfam" id="PF00026">
    <property type="entry name" value="Asp"/>
    <property type="match status" value="1"/>
</dbReference>